<evidence type="ECO:0000313" key="2">
    <source>
        <dbReference type="EMBL" id="STI74889.1"/>
    </source>
</evidence>
<sequence>MDENNSAAGYGDGPSTAAGGFMYLGLSEVTFDIADGKTLVIGNTENDGAVDSIAGTGLITKTGSGDLVLNADNNDFTGEMQIENGEVTLGRSNSLMNVGDTHCQDDPQDCYGLTIGSIDKYQNQAELNVGLHPTNLCALIDGLSEWHFKYRCWWQCYCNQGSFAGTIEGAGQLTIAQNGSYVLSGAQSMALTGDIVVDDGAVLSLEGDAADLAALQDDPQSIVLNGGVLDLSDFSTWQSGTSYNDGLEVSGSSGTVIGSQDVVDLAGGDNLHIGGDGKDGVYVVVDASDGQVSLANNNSYLGTTQIASGMLEVSDNSQLGDTHYNRQVIFTDKQQESVMEITANVDTRSTTTEHGRDIEMRADGEVAVDAGVDTQWGALMADSSGQHQDEGSTLD</sequence>
<gene>
    <name evidence="2" type="ORF">NCTC8985_00091</name>
</gene>
<evidence type="ECO:0000313" key="3">
    <source>
        <dbReference type="Proteomes" id="UP000254405"/>
    </source>
</evidence>
<evidence type="ECO:0000256" key="1">
    <source>
        <dbReference type="ARBA" id="ARBA00022729"/>
    </source>
</evidence>
<accession>A0A376TEG0</accession>
<dbReference type="InterPro" id="IPR013425">
    <property type="entry name" value="Autotrns_rpt"/>
</dbReference>
<dbReference type="Proteomes" id="UP000254405">
    <property type="component" value="Unassembled WGS sequence"/>
</dbReference>
<dbReference type="AlphaFoldDB" id="A0A376TEG0"/>
<proteinExistence type="predicted"/>
<name>A0A376TEG0_ECOLX</name>
<keyword evidence="1" id="KW-0732">Signal</keyword>
<dbReference type="EMBL" id="UGCO01000001">
    <property type="protein sequence ID" value="STI74889.1"/>
    <property type="molecule type" value="Genomic_DNA"/>
</dbReference>
<reference evidence="2 3" key="1">
    <citation type="submission" date="2018-06" db="EMBL/GenBank/DDBJ databases">
        <authorList>
            <consortium name="Pathogen Informatics"/>
            <person name="Doyle S."/>
        </authorList>
    </citation>
    <scope>NUCLEOTIDE SEQUENCE [LARGE SCALE GENOMIC DNA]</scope>
    <source>
        <strain evidence="2 3">NCTC8985</strain>
    </source>
</reference>
<dbReference type="Pfam" id="PF12951">
    <property type="entry name" value="PATR"/>
    <property type="match status" value="2"/>
</dbReference>
<organism evidence="2 3">
    <name type="scientific">Escherichia coli</name>
    <dbReference type="NCBI Taxonomy" id="562"/>
    <lineage>
        <taxon>Bacteria</taxon>
        <taxon>Pseudomonadati</taxon>
        <taxon>Pseudomonadota</taxon>
        <taxon>Gammaproteobacteria</taxon>
        <taxon>Enterobacterales</taxon>
        <taxon>Enterobacteriaceae</taxon>
        <taxon>Escherichia</taxon>
    </lineage>
</organism>
<protein>
    <submittedName>
        <fullName evidence="2">Adhesin</fullName>
    </submittedName>
</protein>
<dbReference type="NCBIfam" id="TIGR02601">
    <property type="entry name" value="autotrns_rpt"/>
    <property type="match status" value="1"/>
</dbReference>